<evidence type="ECO:0000313" key="2">
    <source>
        <dbReference type="EMBL" id="KAJ7716188.1"/>
    </source>
</evidence>
<feature type="region of interest" description="Disordered" evidence="1">
    <location>
        <begin position="43"/>
        <end position="73"/>
    </location>
</feature>
<sequence>MLALLPSSSRGYPHPPRAPLLQRAWWGVVRVCGDTVRLESPLTAAPSPAHPISPSPSSPLVPAPFPPRSHRSPPRLSPCIGVAVPIAHALVPSPPSPPSFPPLCTPPHNARAPSRVHPAPCTGAACAHSHPHPARTTCARRCRCGALVVRVEPFEGKWTHLRTYVASFSSHPPPHSIVPSHTPCTLTSCVGAPPVESTPVPAAVSPLRWWGHCCRRVLQVPAQHTGAHSPQLPGHPLPIPSSPPSFPRLALPVPIAPALVPSPSVAALVSALVPASPSHNTAAQRTTHPRRVACTWTIRALAPAVSANTVCVRTSLPRVRRARRVPARAPHIHAGARTEFARGA</sequence>
<protein>
    <submittedName>
        <fullName evidence="2">Uncharacterized protein</fullName>
    </submittedName>
</protein>
<dbReference type="Proteomes" id="UP001215598">
    <property type="component" value="Unassembled WGS sequence"/>
</dbReference>
<reference evidence="2" key="1">
    <citation type="submission" date="2023-03" db="EMBL/GenBank/DDBJ databases">
        <title>Massive genome expansion in bonnet fungi (Mycena s.s.) driven by repeated elements and novel gene families across ecological guilds.</title>
        <authorList>
            <consortium name="Lawrence Berkeley National Laboratory"/>
            <person name="Harder C.B."/>
            <person name="Miyauchi S."/>
            <person name="Viragh M."/>
            <person name="Kuo A."/>
            <person name="Thoen E."/>
            <person name="Andreopoulos B."/>
            <person name="Lu D."/>
            <person name="Skrede I."/>
            <person name="Drula E."/>
            <person name="Henrissat B."/>
            <person name="Morin E."/>
            <person name="Kohler A."/>
            <person name="Barry K."/>
            <person name="LaButti K."/>
            <person name="Morin E."/>
            <person name="Salamov A."/>
            <person name="Lipzen A."/>
            <person name="Mereny Z."/>
            <person name="Hegedus B."/>
            <person name="Baldrian P."/>
            <person name="Stursova M."/>
            <person name="Weitz H."/>
            <person name="Taylor A."/>
            <person name="Grigoriev I.V."/>
            <person name="Nagy L.G."/>
            <person name="Martin F."/>
            <person name="Kauserud H."/>
        </authorList>
    </citation>
    <scope>NUCLEOTIDE SEQUENCE</scope>
    <source>
        <strain evidence="2">CBHHK182m</strain>
    </source>
</reference>
<dbReference type="AlphaFoldDB" id="A0AAD7MG76"/>
<comment type="caution">
    <text evidence="2">The sequence shown here is derived from an EMBL/GenBank/DDBJ whole genome shotgun (WGS) entry which is preliminary data.</text>
</comment>
<evidence type="ECO:0000313" key="3">
    <source>
        <dbReference type="Proteomes" id="UP001215598"/>
    </source>
</evidence>
<keyword evidence="3" id="KW-1185">Reference proteome</keyword>
<gene>
    <name evidence="2" type="ORF">B0H16DRAFT_460223</name>
</gene>
<evidence type="ECO:0000256" key="1">
    <source>
        <dbReference type="SAM" id="MobiDB-lite"/>
    </source>
</evidence>
<dbReference type="PRINTS" id="PR01217">
    <property type="entry name" value="PRICHEXTENSN"/>
</dbReference>
<organism evidence="2 3">
    <name type="scientific">Mycena metata</name>
    <dbReference type="NCBI Taxonomy" id="1033252"/>
    <lineage>
        <taxon>Eukaryota</taxon>
        <taxon>Fungi</taxon>
        <taxon>Dikarya</taxon>
        <taxon>Basidiomycota</taxon>
        <taxon>Agaricomycotina</taxon>
        <taxon>Agaricomycetes</taxon>
        <taxon>Agaricomycetidae</taxon>
        <taxon>Agaricales</taxon>
        <taxon>Marasmiineae</taxon>
        <taxon>Mycenaceae</taxon>
        <taxon>Mycena</taxon>
    </lineage>
</organism>
<name>A0AAD7MG76_9AGAR</name>
<accession>A0AAD7MG76</accession>
<dbReference type="EMBL" id="JARKIB010000295">
    <property type="protein sequence ID" value="KAJ7716188.1"/>
    <property type="molecule type" value="Genomic_DNA"/>
</dbReference>
<feature type="compositionally biased region" description="Pro residues" evidence="1">
    <location>
        <begin position="48"/>
        <end position="67"/>
    </location>
</feature>
<proteinExistence type="predicted"/>